<reference evidence="7 8" key="1">
    <citation type="submission" date="2023-09" db="EMBL/GenBank/DDBJ databases">
        <authorList>
            <person name="Rey-Velasco X."/>
        </authorList>
    </citation>
    <scope>NUCLEOTIDE SEQUENCE [LARGE SCALE GENOMIC DNA]</scope>
    <source>
        <strain evidence="7 8">F225</strain>
    </source>
</reference>
<dbReference type="PROSITE" id="PS51257">
    <property type="entry name" value="PROKAR_LIPOPROTEIN"/>
    <property type="match status" value="1"/>
</dbReference>
<comment type="caution">
    <text evidence="7">The sequence shown here is derived from an EMBL/GenBank/DDBJ whole genome shotgun (WGS) entry which is preliminary data.</text>
</comment>
<evidence type="ECO:0000256" key="5">
    <source>
        <dbReference type="SAM" id="MobiDB-lite"/>
    </source>
</evidence>
<evidence type="ECO:0000313" key="7">
    <source>
        <dbReference type="EMBL" id="MDT0687140.1"/>
    </source>
</evidence>
<evidence type="ECO:0000259" key="6">
    <source>
        <dbReference type="PROSITE" id="PS50059"/>
    </source>
</evidence>
<dbReference type="InterPro" id="IPR028974">
    <property type="entry name" value="TSP_type-3_rpt"/>
</dbReference>
<dbReference type="Gene3D" id="4.10.1080.10">
    <property type="entry name" value="TSP type-3 repeat"/>
    <property type="match status" value="1"/>
</dbReference>
<comment type="catalytic activity">
    <reaction evidence="1 4">
        <text>[protein]-peptidylproline (omega=180) = [protein]-peptidylproline (omega=0)</text>
        <dbReference type="Rhea" id="RHEA:16237"/>
        <dbReference type="Rhea" id="RHEA-COMP:10747"/>
        <dbReference type="Rhea" id="RHEA-COMP:10748"/>
        <dbReference type="ChEBI" id="CHEBI:83833"/>
        <dbReference type="ChEBI" id="CHEBI:83834"/>
        <dbReference type="EC" id="5.2.1.8"/>
    </reaction>
</comment>
<organism evidence="7 8">
    <name type="scientific">Autumnicola psychrophila</name>
    <dbReference type="NCBI Taxonomy" id="3075592"/>
    <lineage>
        <taxon>Bacteria</taxon>
        <taxon>Pseudomonadati</taxon>
        <taxon>Bacteroidota</taxon>
        <taxon>Flavobacteriia</taxon>
        <taxon>Flavobacteriales</taxon>
        <taxon>Flavobacteriaceae</taxon>
        <taxon>Autumnicola</taxon>
    </lineage>
</organism>
<keyword evidence="8" id="KW-1185">Reference proteome</keyword>
<proteinExistence type="predicted"/>
<evidence type="ECO:0000256" key="1">
    <source>
        <dbReference type="ARBA" id="ARBA00000971"/>
    </source>
</evidence>
<dbReference type="Proteomes" id="UP001253848">
    <property type="component" value="Unassembled WGS sequence"/>
</dbReference>
<sequence length="319" mass="35666">MRLKKLFLICATMSIGFISCNKDDDDETPTFEERDRGEQAIEDDERLVEFLSTHFYNYEEFQNPSEGFDYEIEFDTISGENSEKTSLLESEDLMVKSVTRDDVEYNLYILKVREGEGDRPTMADSTLVAYTGQLMNQTVFNDNMVSPVWFDLPGYIILDANGRPGRAGGVLPGFSESLVEFKSSTGYDVSPDNTIEWENDYGIGAVFVPSGLAYFSSPPSGSGIPGYAPLIFKINLYRTAEADHDKDGVPSWMEDLDNDGNLFNDNTDGDNFPNHSDADDDGDGTPTRNEIVIQEDGTLELTDTNNDGTPDYLDPDFFK</sequence>
<gene>
    <name evidence="7" type="ORF">RM541_12275</name>
</gene>
<evidence type="ECO:0000256" key="2">
    <source>
        <dbReference type="ARBA" id="ARBA00013194"/>
    </source>
</evidence>
<name>A0ABU3DTU3_9FLAO</name>
<dbReference type="EMBL" id="JAVRHN010000008">
    <property type="protein sequence ID" value="MDT0687140.1"/>
    <property type="molecule type" value="Genomic_DNA"/>
</dbReference>
<keyword evidence="3 4" id="KW-0697">Rotamase</keyword>
<feature type="domain" description="PPIase FKBP-type" evidence="6">
    <location>
        <begin position="123"/>
        <end position="240"/>
    </location>
</feature>
<accession>A0ABU3DTU3</accession>
<keyword evidence="4" id="KW-0413">Isomerase</keyword>
<dbReference type="InterPro" id="IPR046357">
    <property type="entry name" value="PPIase_dom_sf"/>
</dbReference>
<evidence type="ECO:0000313" key="8">
    <source>
        <dbReference type="Proteomes" id="UP001253848"/>
    </source>
</evidence>
<dbReference type="SUPFAM" id="SSF103647">
    <property type="entry name" value="TSP type-3 repeat"/>
    <property type="match status" value="1"/>
</dbReference>
<dbReference type="EC" id="5.2.1.8" evidence="2 4"/>
<protein>
    <recommendedName>
        <fullName evidence="2 4">peptidylprolyl isomerase</fullName>
        <ecNumber evidence="2 4">5.2.1.8</ecNumber>
    </recommendedName>
</protein>
<feature type="region of interest" description="Disordered" evidence="5">
    <location>
        <begin position="252"/>
        <end position="319"/>
    </location>
</feature>
<feature type="compositionally biased region" description="Low complexity" evidence="5">
    <location>
        <begin position="259"/>
        <end position="272"/>
    </location>
</feature>
<evidence type="ECO:0000256" key="4">
    <source>
        <dbReference type="PROSITE-ProRule" id="PRU00277"/>
    </source>
</evidence>
<dbReference type="PROSITE" id="PS50059">
    <property type="entry name" value="FKBP_PPIASE"/>
    <property type="match status" value="1"/>
</dbReference>
<dbReference type="InterPro" id="IPR001179">
    <property type="entry name" value="PPIase_FKBP_dom"/>
</dbReference>
<dbReference type="SUPFAM" id="SSF54534">
    <property type="entry name" value="FKBP-like"/>
    <property type="match status" value="1"/>
</dbReference>
<evidence type="ECO:0000256" key="3">
    <source>
        <dbReference type="ARBA" id="ARBA00023110"/>
    </source>
</evidence>
<dbReference type="RefSeq" id="WP_311500435.1">
    <property type="nucleotide sequence ID" value="NZ_JAVRHN010000008.1"/>
</dbReference>
<dbReference type="Gene3D" id="3.10.50.40">
    <property type="match status" value="1"/>
</dbReference>